<evidence type="ECO:0000259" key="4">
    <source>
        <dbReference type="Pfam" id="PF21075"/>
    </source>
</evidence>
<reference evidence="7 8" key="1">
    <citation type="submission" date="2018-01" db="EMBL/GenBank/DDBJ databases">
        <title>The draft genome sequence of Halioglobus japonicus S1-36.</title>
        <authorList>
            <person name="Du Z.-J."/>
            <person name="Shi M.-J."/>
        </authorList>
    </citation>
    <scope>NUCLEOTIDE SEQUENCE [LARGE SCALE GENOMIC DNA]</scope>
    <source>
        <strain evidence="7 8">S1-36</strain>
    </source>
</reference>
<dbReference type="InterPro" id="IPR046346">
    <property type="entry name" value="Aminoacid_DH-like_N_sf"/>
</dbReference>
<dbReference type="EMBL" id="PKUR01000002">
    <property type="protein sequence ID" value="PLW86577.1"/>
    <property type="molecule type" value="Genomic_DNA"/>
</dbReference>
<organism evidence="7 8">
    <name type="scientific">Halioglobus japonicus</name>
    <dbReference type="NCBI Taxonomy" id="930805"/>
    <lineage>
        <taxon>Bacteria</taxon>
        <taxon>Pseudomonadati</taxon>
        <taxon>Pseudomonadota</taxon>
        <taxon>Gammaproteobacteria</taxon>
        <taxon>Cellvibrionales</taxon>
        <taxon>Halieaceae</taxon>
        <taxon>Halioglobus</taxon>
    </lineage>
</organism>
<dbReference type="InterPro" id="IPR049058">
    <property type="entry name" value="NAD_Glu_DH_HM2"/>
</dbReference>
<dbReference type="SUPFAM" id="SSF53223">
    <property type="entry name" value="Aminoacid dehydrogenase-like, N-terminal domain"/>
    <property type="match status" value="1"/>
</dbReference>
<dbReference type="PIRSF" id="PIRSF036761">
    <property type="entry name" value="GDH_Mll4104"/>
    <property type="match status" value="1"/>
</dbReference>
<proteinExistence type="predicted"/>
<dbReference type="InterPro" id="IPR049064">
    <property type="entry name" value="NAD_Glu_DH_ACT3"/>
</dbReference>
<feature type="domain" description="NAD-glutamate dehydrogenase ACT2" evidence="5">
    <location>
        <begin position="405"/>
        <end position="494"/>
    </location>
</feature>
<keyword evidence="8" id="KW-1185">Reference proteome</keyword>
<accession>A0AAP8MEZ9</accession>
<dbReference type="InterPro" id="IPR007780">
    <property type="entry name" value="NAD_Glu_DH_bac"/>
</dbReference>
<dbReference type="Gene3D" id="3.40.50.720">
    <property type="entry name" value="NAD(P)-binding Rossmann-like Domain"/>
    <property type="match status" value="1"/>
</dbReference>
<name>A0AAP8MEZ9_9GAMM</name>
<evidence type="ECO:0000259" key="2">
    <source>
        <dbReference type="Pfam" id="PF05088"/>
    </source>
</evidence>
<feature type="domain" description="NAD-glutamate dehydrogenase ACT3" evidence="6">
    <location>
        <begin position="550"/>
        <end position="628"/>
    </location>
</feature>
<dbReference type="InterPro" id="IPR049062">
    <property type="entry name" value="NAD_Glu_DH_ACT2"/>
</dbReference>
<dbReference type="Pfam" id="PF21074">
    <property type="entry name" value="GDH_C"/>
    <property type="match status" value="1"/>
</dbReference>
<keyword evidence="1" id="KW-0560">Oxidoreductase</keyword>
<dbReference type="InterPro" id="IPR024727">
    <property type="entry name" value="NAD_Glu_DH_N_ACT1"/>
</dbReference>
<evidence type="ECO:0000259" key="3">
    <source>
        <dbReference type="Pfam" id="PF21074"/>
    </source>
</evidence>
<dbReference type="InterPro" id="IPR036291">
    <property type="entry name" value="NAD(P)-bd_dom_sf"/>
</dbReference>
<dbReference type="InterPro" id="IPR049059">
    <property type="entry name" value="NAD_Glu_DH_HM1"/>
</dbReference>
<dbReference type="GO" id="GO:0004069">
    <property type="term" value="F:L-aspartate:2-oxoglutarate aminotransferase activity"/>
    <property type="evidence" value="ECO:0007669"/>
    <property type="project" value="InterPro"/>
</dbReference>
<dbReference type="InterPro" id="IPR049056">
    <property type="entry name" value="NAD_Glu_DH_HM3"/>
</dbReference>
<evidence type="ECO:0000259" key="6">
    <source>
        <dbReference type="Pfam" id="PF21077"/>
    </source>
</evidence>
<dbReference type="Pfam" id="PF21079">
    <property type="entry name" value="GDH_HM2"/>
    <property type="match status" value="1"/>
</dbReference>
<feature type="domain" description="NAD-specific glutamate dehydrogenase C-terminal" evidence="3">
    <location>
        <begin position="1268"/>
        <end position="1605"/>
    </location>
</feature>
<evidence type="ECO:0000313" key="7">
    <source>
        <dbReference type="EMBL" id="PLW86577.1"/>
    </source>
</evidence>
<dbReference type="Pfam" id="PF21078">
    <property type="entry name" value="GDH_HM3"/>
    <property type="match status" value="1"/>
</dbReference>
<dbReference type="InterPro" id="IPR048381">
    <property type="entry name" value="GDH_C"/>
</dbReference>
<dbReference type="PANTHER" id="PTHR43403">
    <property type="entry name" value="NAD-SPECIFIC GLUTAMATE DEHYDROGENASE"/>
    <property type="match status" value="1"/>
</dbReference>
<dbReference type="Pfam" id="PF21075">
    <property type="entry name" value="GDH_ACT1"/>
    <property type="match status" value="1"/>
</dbReference>
<evidence type="ECO:0000259" key="5">
    <source>
        <dbReference type="Pfam" id="PF21076"/>
    </source>
</evidence>
<dbReference type="RefSeq" id="WP_084199225.1">
    <property type="nucleotide sequence ID" value="NZ_BMYL01000002.1"/>
</dbReference>
<dbReference type="InterPro" id="IPR028971">
    <property type="entry name" value="NAD-GDH_cat"/>
</dbReference>
<dbReference type="Pfam" id="PF21073">
    <property type="entry name" value="GDH_HM1"/>
    <property type="match status" value="1"/>
</dbReference>
<feature type="domain" description="NAD-glutamate dehydrogenase catalytic" evidence="2">
    <location>
        <begin position="729"/>
        <end position="1223"/>
    </location>
</feature>
<protein>
    <submittedName>
        <fullName evidence="7">NAD-glutamate dehydrogenase</fullName>
    </submittedName>
</protein>
<dbReference type="GO" id="GO:0004352">
    <property type="term" value="F:glutamate dehydrogenase (NAD+) activity"/>
    <property type="evidence" value="ECO:0007669"/>
    <property type="project" value="InterPro"/>
</dbReference>
<dbReference type="Pfam" id="PF21076">
    <property type="entry name" value="GDH_ACT2"/>
    <property type="match status" value="1"/>
</dbReference>
<dbReference type="PANTHER" id="PTHR43403:SF1">
    <property type="entry name" value="NAD-SPECIFIC GLUTAMATE DEHYDROGENASE"/>
    <property type="match status" value="1"/>
</dbReference>
<sequence>MTWENHKKALLESLERRIDDRAESADKASLKHLSSALLRRLSAEDLHGTAVENLYGCTYQLLEIFRHWDGEVPKVEFFNPQLHRDGWESPNTILAILCPGIPFVTASVRGELNRRNLPIHIVASTNVVVERDANGELQEILGYMPETPEGASSEAIIYFELGRRSDPSDMSELRQTLLDILGEVMVVVTDFPAMNDQLESVVEDISCSDCVEAPYRDEATAFLVWLREQHMTMLGYEYLEVTYKGSTPNISVAADRSLGLLRHRGTRGVADLQADLASMSLDELQHRQLSFSKSRNRSRVHRLTYPDYVEARVFDEQGRVIGQHRFIGLYTSSVYTTHPKFIPILRRKVAAIMDMSHLDWAEHETRELSRVLEMYPRDELFQSNIADLNVVVNAINRIQERRQTRLFVRRDAHCKFVSCIVFVPRDRYTTELREQIGEILTRAYDAEESEFTTQFSESILVRSHFVLRVDPANPIDCDPAELEEELVQATLAWEDRLRNRLVEEFGEELGNAHANELGGGFPPGYRDDFDPRMAVADIRKILPLAAGKSLELSLYRLAEDSVTTLRLRLYHRGQSLPLSDVLPILENLGLRVTSERPYEIRSRDGERFWVQEFTVHYSLSQDFDLDDIKEEFEDAFARIWFGEAESDSFNRLLIGTRLSWREIAMLRAYARYLRQLQFPFSVEYIAETMASHLHITARIVEMFLTRFSPVFDGDEDWRAEREMSVEQRILEMLDEVQNLGQDRIIRQYLKVIKATLRTNFFQQEGDGSLKPYMSFKLSPAAIPDVPQPIPMFEIYVYSPRVEGVHLRGGRVARGGLRWSDRQEDFRTEVLGLVKAQQVKNAVIVPVGAKGGFVARQLNGAMSREEVQEEGIACYRMFIRGLLDLTDNRGDIHVIRPPHVVAKDEDDPYLVVAADKGTATFSDIANQISADYDFWLGDAFASGGSVGYDHKKMGITARGAWVSVQRHFREMGVDVQSTDFTVVGVGDMAGDVFGNGMLLSEHIKLVAAFNHMHIFIDPNPDPASSYAERKRLFEQPRSAWSDYDTTLISEGGGVFLRSAKSIAISAQMRELFDISDKQLTPNELIGYLLRAPVDLLWNGGIGTYVKASSEAHVDVGDKANDGVRVNGDELRCRVVGEGGNLGMTQLGRVEYGLSGGRSNTDFIDNAGGVDCSDHEVNIKILLNAIVARGDLTEKQRNALLEKMTDDVADLVLHNNYRQVQSISLAEMQAGERFEEYLRFMETMEEMGRLDRALEFLPSAEDMLERRSRGQPLTRPELSVLISYSKGVLKEELIASDLGRDPYLANAVVTAFPAQLVEAYPEDIRTHRLHREIMCTQVANDIVNRMGLNFILRLRKATGASIADVARAYTTVMEVFNLRELWDQIEAMDHEVSAEVQQDMMLRLIRLVKRASRWLLRNRRHDLAPTPLIAEFRPGLAELRETFRDLLRGRVLEQYEEIAEHYLGEGVDETVAHRVAGNHLAYTALGIIQAAKESGAPLTDVASLYYAMGDQLELDWFGNQILGAKVTNEWQALARDTYLEDLEWQQRTLAVGALHHLPEDRNLLTCLSDWAKQEQVLLSRWQEMLAELHATEVPDFAMFAVANRELLDLAQSSVRAATPDCGDSPASEE</sequence>
<feature type="domain" description="NAD-glutamate dehydrogenase N-terminal ACT1" evidence="4">
    <location>
        <begin position="35"/>
        <end position="177"/>
    </location>
</feature>
<gene>
    <name evidence="7" type="ORF">C0029_09270</name>
</gene>
<evidence type="ECO:0000313" key="8">
    <source>
        <dbReference type="Proteomes" id="UP000235162"/>
    </source>
</evidence>
<dbReference type="Proteomes" id="UP000235162">
    <property type="component" value="Unassembled WGS sequence"/>
</dbReference>
<dbReference type="Pfam" id="PF21077">
    <property type="entry name" value="GDH_ACT3"/>
    <property type="match status" value="1"/>
</dbReference>
<evidence type="ECO:0000256" key="1">
    <source>
        <dbReference type="ARBA" id="ARBA00023002"/>
    </source>
</evidence>
<dbReference type="SUPFAM" id="SSF51735">
    <property type="entry name" value="NAD(P)-binding Rossmann-fold domains"/>
    <property type="match status" value="1"/>
</dbReference>
<dbReference type="KEGG" id="hja:BST95_10235"/>
<dbReference type="GO" id="GO:0006538">
    <property type="term" value="P:L-glutamate catabolic process"/>
    <property type="evidence" value="ECO:0007669"/>
    <property type="project" value="InterPro"/>
</dbReference>
<comment type="caution">
    <text evidence="7">The sequence shown here is derived from an EMBL/GenBank/DDBJ whole genome shotgun (WGS) entry which is preliminary data.</text>
</comment>
<dbReference type="Pfam" id="PF05088">
    <property type="entry name" value="Bac_GDH_CD"/>
    <property type="match status" value="1"/>
</dbReference>